<proteinExistence type="predicted"/>
<evidence type="ECO:0000259" key="4">
    <source>
        <dbReference type="PROSITE" id="PS50921"/>
    </source>
</evidence>
<dbReference type="InterPro" id="IPR005561">
    <property type="entry name" value="ANTAR"/>
</dbReference>
<evidence type="ECO:0000313" key="6">
    <source>
        <dbReference type="Proteomes" id="UP000679335"/>
    </source>
</evidence>
<dbReference type="InterPro" id="IPR036388">
    <property type="entry name" value="WH-like_DNA-bd_sf"/>
</dbReference>
<accession>A0ABX8GNI6</accession>
<dbReference type="SUPFAM" id="SSF52172">
    <property type="entry name" value="CheY-like"/>
    <property type="match status" value="1"/>
</dbReference>
<gene>
    <name evidence="5" type="ORF">KKR89_08755</name>
</gene>
<dbReference type="InterPro" id="IPR011006">
    <property type="entry name" value="CheY-like_superfamily"/>
</dbReference>
<evidence type="ECO:0000256" key="1">
    <source>
        <dbReference type="ARBA" id="ARBA00023015"/>
    </source>
</evidence>
<keyword evidence="6" id="KW-1185">Reference proteome</keyword>
<evidence type="ECO:0000256" key="3">
    <source>
        <dbReference type="SAM" id="MobiDB-lite"/>
    </source>
</evidence>
<dbReference type="Gene3D" id="3.30.450.40">
    <property type="match status" value="1"/>
</dbReference>
<protein>
    <submittedName>
        <fullName evidence="5">ANTAR domain-containing protein</fullName>
    </submittedName>
</protein>
<dbReference type="Gene3D" id="1.10.10.10">
    <property type="entry name" value="Winged helix-like DNA-binding domain superfamily/Winged helix DNA-binding domain"/>
    <property type="match status" value="1"/>
</dbReference>
<evidence type="ECO:0000313" key="5">
    <source>
        <dbReference type="EMBL" id="QWC17625.1"/>
    </source>
</evidence>
<feature type="region of interest" description="Disordered" evidence="3">
    <location>
        <begin position="221"/>
        <end position="259"/>
    </location>
</feature>
<feature type="domain" description="ANTAR" evidence="4">
    <location>
        <begin position="155"/>
        <end position="216"/>
    </location>
</feature>
<dbReference type="SMART" id="SM01012">
    <property type="entry name" value="ANTAR"/>
    <property type="match status" value="1"/>
</dbReference>
<dbReference type="Proteomes" id="UP000679335">
    <property type="component" value="Chromosome"/>
</dbReference>
<dbReference type="Pfam" id="PF03861">
    <property type="entry name" value="ANTAR"/>
    <property type="match status" value="1"/>
</dbReference>
<evidence type="ECO:0000256" key="2">
    <source>
        <dbReference type="ARBA" id="ARBA00023163"/>
    </source>
</evidence>
<dbReference type="PROSITE" id="PS50921">
    <property type="entry name" value="ANTAR"/>
    <property type="match status" value="1"/>
</dbReference>
<sequence length="259" mass="27277">MEIIDGQVRHHASAWLEALVPTLANQARQAVDAHTSVVVRSGDDQRWVTATSAAAGRCDAAQDVAGGGPRALALIEDRDVVVDDVVTCARWPGWARACADAGVQSVAVVLGRHEHARVALSVHRDTPGGWPPHQLRRLSELADAIALLWLTALEVESVTRATEDSLAALGARAVIDQALGVIMAQNRCDADTAFDILRTASMHRNAKLRVVATEIVTRVSGRPPRVSPFQPRASTSPRAAGGARTSGPGSRADAASPPA</sequence>
<keyword evidence="2" id="KW-0804">Transcription</keyword>
<reference evidence="5 6" key="1">
    <citation type="submission" date="2021-05" db="EMBL/GenBank/DDBJ databases">
        <title>Novel species in genus Cellulomonas.</title>
        <authorList>
            <person name="Zhang G."/>
        </authorList>
    </citation>
    <scope>NUCLEOTIDE SEQUENCE [LARGE SCALE GENOMIC DNA]</scope>
    <source>
        <strain evidence="6">zg-ZUI157</strain>
    </source>
</reference>
<dbReference type="InterPro" id="IPR029016">
    <property type="entry name" value="GAF-like_dom_sf"/>
</dbReference>
<dbReference type="RefSeq" id="WP_208195011.1">
    <property type="nucleotide sequence ID" value="NZ_CP076023.1"/>
</dbReference>
<dbReference type="EMBL" id="CP076023">
    <property type="protein sequence ID" value="QWC17625.1"/>
    <property type="molecule type" value="Genomic_DNA"/>
</dbReference>
<keyword evidence="1" id="KW-0805">Transcription regulation</keyword>
<dbReference type="SUPFAM" id="SSF55781">
    <property type="entry name" value="GAF domain-like"/>
    <property type="match status" value="1"/>
</dbReference>
<organism evidence="5 6">
    <name type="scientific">Cellulomonas dongxiuzhuiae</name>
    <dbReference type="NCBI Taxonomy" id="2819979"/>
    <lineage>
        <taxon>Bacteria</taxon>
        <taxon>Bacillati</taxon>
        <taxon>Actinomycetota</taxon>
        <taxon>Actinomycetes</taxon>
        <taxon>Micrococcales</taxon>
        <taxon>Cellulomonadaceae</taxon>
        <taxon>Cellulomonas</taxon>
    </lineage>
</organism>
<name>A0ABX8GNI6_9CELL</name>